<keyword evidence="10 18" id="KW-0249">Electron transport</keyword>
<dbReference type="InterPro" id="IPR010933">
    <property type="entry name" value="NADH_DH_su2_C"/>
</dbReference>
<evidence type="ECO:0000259" key="19">
    <source>
        <dbReference type="Pfam" id="PF00361"/>
    </source>
</evidence>
<feature type="transmembrane region" description="Helical" evidence="18">
    <location>
        <begin position="28"/>
        <end position="45"/>
    </location>
</feature>
<keyword evidence="5" id="KW-0813">Transport</keyword>
<feature type="transmembrane region" description="Helical" evidence="18">
    <location>
        <begin position="96"/>
        <end position="115"/>
    </location>
</feature>
<feature type="transmembrane region" description="Helical" evidence="18">
    <location>
        <begin position="276"/>
        <end position="294"/>
    </location>
</feature>
<geneLocation type="mitochondrion" evidence="21"/>
<evidence type="ECO:0000256" key="18">
    <source>
        <dbReference type="RuleBase" id="RU003403"/>
    </source>
</evidence>
<keyword evidence="7 18" id="KW-0812">Transmembrane</keyword>
<evidence type="ECO:0000256" key="13">
    <source>
        <dbReference type="ARBA" id="ARBA00023075"/>
    </source>
</evidence>
<comment type="subunit">
    <text evidence="16">Core subunit of respiratory chain NADH dehydrogenase (Complex I) which is composed of 45 different subunits. Interacts with TMEM242.</text>
</comment>
<evidence type="ECO:0000259" key="20">
    <source>
        <dbReference type="Pfam" id="PF06444"/>
    </source>
</evidence>
<protein>
    <recommendedName>
        <fullName evidence="4 18">NADH-ubiquinone oxidoreductase chain 2</fullName>
        <ecNumber evidence="3 18">7.1.1.2</ecNumber>
    </recommendedName>
</protein>
<sequence length="347" mass="39052">MNPLIFSTIISTLMLGTLLVIISSHWLLTWIGLEMNLFAIIPLIIKSHNPRSIEAATKYFMNQASASMLLMMAILVNFMNSGQWTMTNLENTAASYLAFTALIMKLGMAPFHFWVPETLQGSPLSSGILILTWQKLAPLCILYMISPFINHYLVMITAMMSIFIGGWGGLNQTQLRKIMAYSSIAHMGWMTAIIIFNPTMTLLNLIIYIITTLTMFILLIKTTSTTLLSMSTNWNKFPLLMTLTSMTLLSMGGLPPFSGFIPKWLIIQELIKNNNIILSLIMALAALLNLFFYLRITYSTTLTMFPSTNSTKHSWLLNKTNNLLNLPTLTILSIMLLPLTPILLFMD</sequence>
<comment type="similarity">
    <text evidence="2 18">Belongs to the complex I subunit 2 family.</text>
</comment>
<dbReference type="AlphaFoldDB" id="A0A3Q9E443"/>
<dbReference type="Pfam" id="PF00361">
    <property type="entry name" value="Proton_antipo_M"/>
    <property type="match status" value="1"/>
</dbReference>
<evidence type="ECO:0000256" key="1">
    <source>
        <dbReference type="ARBA" id="ARBA00004448"/>
    </source>
</evidence>
<evidence type="ECO:0000256" key="9">
    <source>
        <dbReference type="ARBA" id="ARBA00022967"/>
    </source>
</evidence>
<evidence type="ECO:0000256" key="10">
    <source>
        <dbReference type="ARBA" id="ARBA00022982"/>
    </source>
</evidence>
<evidence type="ECO:0000256" key="15">
    <source>
        <dbReference type="ARBA" id="ARBA00023136"/>
    </source>
</evidence>
<accession>A0A3Q9E443</accession>
<evidence type="ECO:0000256" key="8">
    <source>
        <dbReference type="ARBA" id="ARBA00022792"/>
    </source>
</evidence>
<dbReference type="GO" id="GO:0008137">
    <property type="term" value="F:NADH dehydrogenase (ubiquinone) activity"/>
    <property type="evidence" value="ECO:0007669"/>
    <property type="project" value="UniProtKB-EC"/>
</dbReference>
<evidence type="ECO:0000256" key="6">
    <source>
        <dbReference type="ARBA" id="ARBA00022660"/>
    </source>
</evidence>
<keyword evidence="9 18" id="KW-1278">Translocase</keyword>
<feature type="domain" description="NADH:quinone oxidoreductase/Mrp antiporter transmembrane" evidence="19">
    <location>
        <begin position="23"/>
        <end position="287"/>
    </location>
</feature>
<evidence type="ECO:0000256" key="4">
    <source>
        <dbReference type="ARBA" id="ARBA00021008"/>
    </source>
</evidence>
<dbReference type="GO" id="GO:0006120">
    <property type="term" value="P:mitochondrial electron transport, NADH to ubiquinone"/>
    <property type="evidence" value="ECO:0007669"/>
    <property type="project" value="InterPro"/>
</dbReference>
<dbReference type="PRINTS" id="PR01436">
    <property type="entry name" value="NADHDHGNASE2"/>
</dbReference>
<name>A0A3Q9E443_9EUTH</name>
<evidence type="ECO:0000256" key="12">
    <source>
        <dbReference type="ARBA" id="ARBA00023027"/>
    </source>
</evidence>
<keyword evidence="8 18" id="KW-0999">Mitochondrion inner membrane</keyword>
<dbReference type="PANTHER" id="PTHR46552">
    <property type="entry name" value="NADH-UBIQUINONE OXIDOREDUCTASE CHAIN 2"/>
    <property type="match status" value="1"/>
</dbReference>
<dbReference type="EMBL" id="MH056211">
    <property type="protein sequence ID" value="AZQ08284.1"/>
    <property type="molecule type" value="Genomic_DNA"/>
</dbReference>
<comment type="function">
    <text evidence="18">Core subunit of the mitochondrial membrane respiratory chain NADH dehydrogenase (Complex I) which catalyzes electron transfer from NADH through the respiratory chain, using ubiquinone as an electron acceptor. Essential for the catalytic activity and assembly of complex I.</text>
</comment>
<keyword evidence="11 18" id="KW-1133">Transmembrane helix</keyword>
<evidence type="ECO:0000256" key="17">
    <source>
        <dbReference type="ARBA" id="ARBA00049551"/>
    </source>
</evidence>
<comment type="subcellular location">
    <subcellularLocation>
        <location evidence="1 18">Mitochondrion inner membrane</location>
        <topology evidence="1 18">Multi-pass membrane protein</topology>
    </subcellularLocation>
</comment>
<feature type="transmembrane region" description="Helical" evidence="18">
    <location>
        <begin position="202"/>
        <end position="220"/>
    </location>
</feature>
<feature type="transmembrane region" description="Helical" evidence="18">
    <location>
        <begin position="240"/>
        <end position="261"/>
    </location>
</feature>
<keyword evidence="13 18" id="KW-0830">Ubiquinone</keyword>
<keyword evidence="14 18" id="KW-0496">Mitochondrion</keyword>
<organism evidence="21">
    <name type="scientific">Rhynchocyon udzungwensis</name>
    <name type="common">grey-faced sengi</name>
    <dbReference type="NCBI Taxonomy" id="1397287"/>
    <lineage>
        <taxon>Eukaryota</taxon>
        <taxon>Metazoa</taxon>
        <taxon>Chordata</taxon>
        <taxon>Craniata</taxon>
        <taxon>Vertebrata</taxon>
        <taxon>Euteleostomi</taxon>
        <taxon>Mammalia</taxon>
        <taxon>Eutheria</taxon>
        <taxon>Afrotheria</taxon>
        <taxon>Macroscelidea</taxon>
        <taxon>Macroscelididae</taxon>
        <taxon>Rhynchocyon</taxon>
    </lineage>
</organism>
<feature type="transmembrane region" description="Helical" evidence="18">
    <location>
        <begin position="5"/>
        <end position="22"/>
    </location>
</feature>
<evidence type="ECO:0000256" key="5">
    <source>
        <dbReference type="ARBA" id="ARBA00022448"/>
    </source>
</evidence>
<keyword evidence="12 18" id="KW-0520">NAD</keyword>
<evidence type="ECO:0000256" key="11">
    <source>
        <dbReference type="ARBA" id="ARBA00022989"/>
    </source>
</evidence>
<dbReference type="EC" id="7.1.1.2" evidence="3 18"/>
<proteinExistence type="inferred from homology"/>
<evidence type="ECO:0000256" key="16">
    <source>
        <dbReference type="ARBA" id="ARBA00029481"/>
    </source>
</evidence>
<evidence type="ECO:0000313" key="21">
    <source>
        <dbReference type="EMBL" id="AZQ08284.1"/>
    </source>
</evidence>
<dbReference type="InterPro" id="IPR003917">
    <property type="entry name" value="NADH_UbQ_OxRdtase_chain2"/>
</dbReference>
<dbReference type="InterPro" id="IPR001750">
    <property type="entry name" value="ND/Mrp_TM"/>
</dbReference>
<keyword evidence="6 18" id="KW-0679">Respiratory chain</keyword>
<keyword evidence="15 18" id="KW-0472">Membrane</keyword>
<evidence type="ECO:0000256" key="14">
    <source>
        <dbReference type="ARBA" id="ARBA00023128"/>
    </source>
</evidence>
<dbReference type="PANTHER" id="PTHR46552:SF1">
    <property type="entry name" value="NADH-UBIQUINONE OXIDOREDUCTASE CHAIN 2"/>
    <property type="match status" value="1"/>
</dbReference>
<dbReference type="GO" id="GO:0005743">
    <property type="term" value="C:mitochondrial inner membrane"/>
    <property type="evidence" value="ECO:0007669"/>
    <property type="project" value="UniProtKB-SubCell"/>
</dbReference>
<feature type="transmembrane region" description="Helical" evidence="18">
    <location>
        <begin position="152"/>
        <end position="171"/>
    </location>
</feature>
<dbReference type="InterPro" id="IPR050175">
    <property type="entry name" value="Complex_I_Subunit_2"/>
</dbReference>
<evidence type="ECO:0000256" key="7">
    <source>
        <dbReference type="ARBA" id="ARBA00022692"/>
    </source>
</evidence>
<dbReference type="Pfam" id="PF06444">
    <property type="entry name" value="NADH_dehy_S2_C"/>
    <property type="match status" value="1"/>
</dbReference>
<evidence type="ECO:0000256" key="3">
    <source>
        <dbReference type="ARBA" id="ARBA00012944"/>
    </source>
</evidence>
<feature type="transmembrane region" description="Helical" evidence="18">
    <location>
        <begin position="323"/>
        <end position="346"/>
    </location>
</feature>
<reference evidence="21" key="1">
    <citation type="submission" date="2018-03" db="EMBL/GenBank/DDBJ databases">
        <title>Mitogenome Phylogeny of three Giant Sengi Species (Rhynchocyon sp.).</title>
        <authorList>
            <person name="Samaniego-Castruita J.A."/>
            <person name="Haile J."/>
            <person name="Rovero F."/>
            <person name="Lawson L."/>
            <person name="Vernesi C."/>
            <person name="Lorenzen E.D."/>
        </authorList>
    </citation>
    <scope>NUCLEOTIDE SEQUENCE</scope>
</reference>
<evidence type="ECO:0000256" key="2">
    <source>
        <dbReference type="ARBA" id="ARBA00007012"/>
    </source>
</evidence>
<gene>
    <name evidence="21" type="primary">ND2</name>
</gene>
<feature type="domain" description="NADH dehydrogenase subunit 2 C-terminal" evidence="20">
    <location>
        <begin position="290"/>
        <end position="343"/>
    </location>
</feature>
<comment type="catalytic activity">
    <reaction evidence="17 18">
        <text>a ubiquinone + NADH + 5 H(+)(in) = a ubiquinol + NAD(+) + 4 H(+)(out)</text>
        <dbReference type="Rhea" id="RHEA:29091"/>
        <dbReference type="Rhea" id="RHEA-COMP:9565"/>
        <dbReference type="Rhea" id="RHEA-COMP:9566"/>
        <dbReference type="ChEBI" id="CHEBI:15378"/>
        <dbReference type="ChEBI" id="CHEBI:16389"/>
        <dbReference type="ChEBI" id="CHEBI:17976"/>
        <dbReference type="ChEBI" id="CHEBI:57540"/>
        <dbReference type="ChEBI" id="CHEBI:57945"/>
        <dbReference type="EC" id="7.1.1.2"/>
    </reaction>
</comment>
<feature type="transmembrane region" description="Helical" evidence="18">
    <location>
        <begin position="66"/>
        <end position="84"/>
    </location>
</feature>